<keyword evidence="3" id="KW-1185">Reference proteome</keyword>
<dbReference type="AlphaFoldDB" id="A0A1M5M833"/>
<dbReference type="STRING" id="229205.SAMN05444372_10984"/>
<dbReference type="RefSeq" id="WP_073020143.1">
    <property type="nucleotide sequence ID" value="NZ_FQWF01000009.1"/>
</dbReference>
<name>A0A1M5M833_9FLAO</name>
<gene>
    <name evidence="2" type="ORF">SAMN05444372_10984</name>
</gene>
<proteinExistence type="predicted"/>
<dbReference type="InterPro" id="IPR041657">
    <property type="entry name" value="HTH_17"/>
</dbReference>
<evidence type="ECO:0000313" key="3">
    <source>
        <dbReference type="Proteomes" id="UP000184020"/>
    </source>
</evidence>
<dbReference type="EMBL" id="FQWF01000009">
    <property type="protein sequence ID" value="SHG73474.1"/>
    <property type="molecule type" value="Genomic_DNA"/>
</dbReference>
<dbReference type="Proteomes" id="UP000184020">
    <property type="component" value="Unassembled WGS sequence"/>
</dbReference>
<organism evidence="2 3">
    <name type="scientific">Flavobacterium micromati</name>
    <dbReference type="NCBI Taxonomy" id="229205"/>
    <lineage>
        <taxon>Bacteria</taxon>
        <taxon>Pseudomonadati</taxon>
        <taxon>Bacteroidota</taxon>
        <taxon>Flavobacteriia</taxon>
        <taxon>Flavobacteriales</taxon>
        <taxon>Flavobacteriaceae</taxon>
        <taxon>Flavobacterium</taxon>
    </lineage>
</organism>
<evidence type="ECO:0000259" key="1">
    <source>
        <dbReference type="Pfam" id="PF12728"/>
    </source>
</evidence>
<protein>
    <submittedName>
        <fullName evidence="2">DNA binding domain-containing protein, excisionase family</fullName>
    </submittedName>
</protein>
<dbReference type="OrthoDB" id="1097811at2"/>
<sequence>MDNQIFLNGITLEQLAGALKPLLELHTPTAPTEPENEFITREQACELLSINKTSLWKHTKSGRLKSYGIGNRVLYRKDEVLHAVKPINH</sequence>
<dbReference type="SUPFAM" id="SSF46955">
    <property type="entry name" value="Putative DNA-binding domain"/>
    <property type="match status" value="1"/>
</dbReference>
<accession>A0A1M5M833</accession>
<evidence type="ECO:0000313" key="2">
    <source>
        <dbReference type="EMBL" id="SHG73474.1"/>
    </source>
</evidence>
<reference evidence="3" key="1">
    <citation type="submission" date="2016-11" db="EMBL/GenBank/DDBJ databases">
        <authorList>
            <person name="Varghese N."/>
            <person name="Submissions S."/>
        </authorList>
    </citation>
    <scope>NUCLEOTIDE SEQUENCE [LARGE SCALE GENOMIC DNA]</scope>
    <source>
        <strain evidence="3">DSM 17659</strain>
    </source>
</reference>
<dbReference type="Pfam" id="PF12728">
    <property type="entry name" value="HTH_17"/>
    <property type="match status" value="1"/>
</dbReference>
<feature type="domain" description="Helix-turn-helix" evidence="1">
    <location>
        <begin position="40"/>
        <end position="82"/>
    </location>
</feature>
<dbReference type="InterPro" id="IPR009061">
    <property type="entry name" value="DNA-bd_dom_put_sf"/>
</dbReference>